<dbReference type="CDD" id="cd00501">
    <property type="entry name" value="Peptidase_C15"/>
    <property type="match status" value="1"/>
</dbReference>
<dbReference type="PANTHER" id="PTHR23402">
    <property type="entry name" value="PROTEASE FAMILY C15 PYROGLUTAMYL-PEPTIDASE I-RELATED"/>
    <property type="match status" value="1"/>
</dbReference>
<sequence length="252" mass="28400">MHLRKILVQVLQINENEKKVRRRTNPLKSPFYILLEESVMRVLLSGFAPFGGSKWNASWEAVRRLDGVQTAASIELFATKLPVTYNEAAERLLASARVICPDIIIAVGQAGGRKAITPERFAVNRIHSERPDNDGVIIKEQRISENGPQNYESALPLNEIVSAIQRMNIPAELSENAGTFVCNHVFYNLMHGLQKFEKRIIGGFIHVPYLSEQIKNDESPSLHIEQLTEAMRIAAIESAHYLLNQTKLCETK</sequence>
<evidence type="ECO:0000256" key="1">
    <source>
        <dbReference type="ARBA" id="ARBA00006641"/>
    </source>
</evidence>
<dbReference type="NCBIfam" id="NF009676">
    <property type="entry name" value="PRK13197.1"/>
    <property type="match status" value="1"/>
</dbReference>
<dbReference type="InterPro" id="IPR036440">
    <property type="entry name" value="Peptidase_C15-like_sf"/>
</dbReference>
<evidence type="ECO:0000256" key="4">
    <source>
        <dbReference type="ARBA" id="ARBA00022670"/>
    </source>
</evidence>
<gene>
    <name evidence="9" type="ORF">NBRC111894_178</name>
</gene>
<organism evidence="9 10">
    <name type="scientific">Sporolactobacillus inulinus</name>
    <dbReference type="NCBI Taxonomy" id="2078"/>
    <lineage>
        <taxon>Bacteria</taxon>
        <taxon>Bacillati</taxon>
        <taxon>Bacillota</taxon>
        <taxon>Bacilli</taxon>
        <taxon>Bacillales</taxon>
        <taxon>Sporolactobacillaceae</taxon>
        <taxon>Sporolactobacillus</taxon>
    </lineage>
</organism>
<dbReference type="PANTHER" id="PTHR23402:SF1">
    <property type="entry name" value="PYROGLUTAMYL-PEPTIDASE I"/>
    <property type="match status" value="1"/>
</dbReference>
<evidence type="ECO:0000313" key="9">
    <source>
        <dbReference type="EMBL" id="GAY74624.1"/>
    </source>
</evidence>
<keyword evidence="3" id="KW-0963">Cytoplasm</keyword>
<evidence type="ECO:0000256" key="6">
    <source>
        <dbReference type="ARBA" id="ARBA00022807"/>
    </source>
</evidence>
<dbReference type="PRINTS" id="PR00706">
    <property type="entry name" value="PYROGLUPTASE"/>
</dbReference>
<evidence type="ECO:0000256" key="8">
    <source>
        <dbReference type="ARBA" id="ARBA00031559"/>
    </source>
</evidence>
<comment type="similarity">
    <text evidence="1">Belongs to the peptidase C15 family.</text>
</comment>
<reference evidence="9 10" key="1">
    <citation type="submission" date="2017-11" db="EMBL/GenBank/DDBJ databases">
        <title>Draft Genome Sequence of Sporolactobacillus inulinus NBRC 111894 Isolated from Koso, a Japanese Sugar-Vegetable Fermented Beverage.</title>
        <authorList>
            <person name="Chiou T.Y."/>
            <person name="Oshima K."/>
            <person name="Suda W."/>
            <person name="Hattori M."/>
            <person name="Takahashi T."/>
        </authorList>
    </citation>
    <scope>NUCLEOTIDE SEQUENCE [LARGE SCALE GENOMIC DNA]</scope>
    <source>
        <strain evidence="9 10">NBRC111894</strain>
    </source>
</reference>
<dbReference type="PIRSF" id="PIRSF015592">
    <property type="entry name" value="Prld-crbxl_pptds"/>
    <property type="match status" value="1"/>
</dbReference>
<dbReference type="GO" id="GO:0016920">
    <property type="term" value="F:pyroglutamyl-peptidase activity"/>
    <property type="evidence" value="ECO:0007669"/>
    <property type="project" value="InterPro"/>
</dbReference>
<accession>A0A4Y1Z6I5</accession>
<protein>
    <recommendedName>
        <fullName evidence="2">Pyrrolidone-carboxylate peptidase</fullName>
    </recommendedName>
    <alternativeName>
        <fullName evidence="7">5-oxoprolyl-peptidase</fullName>
    </alternativeName>
    <alternativeName>
        <fullName evidence="8">Pyroglutamyl-peptidase I</fullName>
    </alternativeName>
</protein>
<evidence type="ECO:0000256" key="2">
    <source>
        <dbReference type="ARBA" id="ARBA00019191"/>
    </source>
</evidence>
<dbReference type="AlphaFoldDB" id="A0A4Y1Z6I5"/>
<proteinExistence type="inferred from homology"/>
<dbReference type="SUPFAM" id="SSF53182">
    <property type="entry name" value="Pyrrolidone carboxyl peptidase (pyroglutamate aminopeptidase)"/>
    <property type="match status" value="1"/>
</dbReference>
<dbReference type="Pfam" id="PF01470">
    <property type="entry name" value="Peptidase_C15"/>
    <property type="match status" value="1"/>
</dbReference>
<keyword evidence="6" id="KW-0788">Thiol protease</keyword>
<dbReference type="Gene3D" id="3.40.630.20">
    <property type="entry name" value="Peptidase C15, pyroglutamyl peptidase I-like"/>
    <property type="match status" value="1"/>
</dbReference>
<dbReference type="InterPro" id="IPR016125">
    <property type="entry name" value="Peptidase_C15-like"/>
</dbReference>
<evidence type="ECO:0000256" key="5">
    <source>
        <dbReference type="ARBA" id="ARBA00022801"/>
    </source>
</evidence>
<dbReference type="GO" id="GO:0006508">
    <property type="term" value="P:proteolysis"/>
    <property type="evidence" value="ECO:0007669"/>
    <property type="project" value="UniProtKB-KW"/>
</dbReference>
<evidence type="ECO:0000256" key="3">
    <source>
        <dbReference type="ARBA" id="ARBA00022490"/>
    </source>
</evidence>
<keyword evidence="4" id="KW-0645">Protease</keyword>
<name>A0A4Y1Z6I5_9BACL</name>
<keyword evidence="5 9" id="KW-0378">Hydrolase</keyword>
<dbReference type="InterPro" id="IPR000816">
    <property type="entry name" value="Peptidase_C15"/>
</dbReference>
<dbReference type="GO" id="GO:0005829">
    <property type="term" value="C:cytosol"/>
    <property type="evidence" value="ECO:0007669"/>
    <property type="project" value="InterPro"/>
</dbReference>
<dbReference type="Proteomes" id="UP000319716">
    <property type="component" value="Unassembled WGS sequence"/>
</dbReference>
<evidence type="ECO:0000313" key="10">
    <source>
        <dbReference type="Proteomes" id="UP000319716"/>
    </source>
</evidence>
<evidence type="ECO:0000256" key="7">
    <source>
        <dbReference type="ARBA" id="ARBA00030836"/>
    </source>
</evidence>
<comment type="caution">
    <text evidence="9">The sequence shown here is derived from an EMBL/GenBank/DDBJ whole genome shotgun (WGS) entry which is preliminary data.</text>
</comment>
<dbReference type="EMBL" id="BEXB01000001">
    <property type="protein sequence ID" value="GAY74624.1"/>
    <property type="molecule type" value="Genomic_DNA"/>
</dbReference>